<dbReference type="InterPro" id="IPR010130">
    <property type="entry name" value="T1SS_OMP_TolC"/>
</dbReference>
<dbReference type="NCBIfam" id="NF007002">
    <property type="entry name" value="PRK09465.1"/>
    <property type="match status" value="1"/>
</dbReference>
<keyword evidence="4" id="KW-1134">Transmembrane beta strand</keyword>
<dbReference type="Gene3D" id="1.20.1600.10">
    <property type="entry name" value="Outer membrane efflux proteins (OEP)"/>
    <property type="match status" value="1"/>
</dbReference>
<evidence type="ECO:0000256" key="6">
    <source>
        <dbReference type="ARBA" id="ARBA00023136"/>
    </source>
</evidence>
<dbReference type="PANTHER" id="PTHR30026">
    <property type="entry name" value="OUTER MEMBRANE PROTEIN TOLC"/>
    <property type="match status" value="1"/>
</dbReference>
<evidence type="ECO:0000256" key="3">
    <source>
        <dbReference type="ARBA" id="ARBA00022448"/>
    </source>
</evidence>
<dbReference type="Pfam" id="PF02321">
    <property type="entry name" value="OEP"/>
    <property type="match status" value="2"/>
</dbReference>
<reference evidence="10 11" key="1">
    <citation type="submission" date="2015-01" db="EMBL/GenBank/DDBJ databases">
        <title>Vibrio sp. C1 JCM 19231 whole genome shotgun sequence.</title>
        <authorList>
            <person name="Sawabe T."/>
            <person name="Meirelles P."/>
            <person name="Feng G."/>
            <person name="Sayaka M."/>
            <person name="Hattori M."/>
            <person name="Ohkuma M."/>
        </authorList>
    </citation>
    <scope>NUCLEOTIDE SEQUENCE [LARGE SCALE GENOMIC DNA]</scope>
    <source>
        <strain evidence="11">JCM 19231</strain>
    </source>
</reference>
<dbReference type="RefSeq" id="WP_261836824.1">
    <property type="nucleotide sequence ID" value="NZ_AP024882.1"/>
</dbReference>
<keyword evidence="3" id="KW-0813">Transport</keyword>
<accession>A0A0B8NIF7</accession>
<name>A0A0B8NIF7_9VIBR</name>
<feature type="coiled-coil region" evidence="8">
    <location>
        <begin position="176"/>
        <end position="203"/>
    </location>
</feature>
<keyword evidence="5" id="KW-0812">Transmembrane</keyword>
<comment type="subcellular location">
    <subcellularLocation>
        <location evidence="1">Cell outer membrane</location>
    </subcellularLocation>
</comment>
<dbReference type="NCBIfam" id="TIGR01844">
    <property type="entry name" value="type_I_sec_TolC"/>
    <property type="match status" value="1"/>
</dbReference>
<evidence type="ECO:0000256" key="1">
    <source>
        <dbReference type="ARBA" id="ARBA00004442"/>
    </source>
</evidence>
<evidence type="ECO:0000256" key="8">
    <source>
        <dbReference type="SAM" id="Coils"/>
    </source>
</evidence>
<proteinExistence type="inferred from homology"/>
<organism evidence="10 11">
    <name type="scientific">Vibrio ishigakensis</name>
    <dbReference type="NCBI Taxonomy" id="1481914"/>
    <lineage>
        <taxon>Bacteria</taxon>
        <taxon>Pseudomonadati</taxon>
        <taxon>Pseudomonadota</taxon>
        <taxon>Gammaproteobacteria</taxon>
        <taxon>Vibrionales</taxon>
        <taxon>Vibrionaceae</taxon>
        <taxon>Vibrio</taxon>
    </lineage>
</organism>
<dbReference type="GO" id="GO:1990281">
    <property type="term" value="C:efflux pump complex"/>
    <property type="evidence" value="ECO:0007669"/>
    <property type="project" value="TreeGrafter"/>
</dbReference>
<dbReference type="GO" id="GO:0015562">
    <property type="term" value="F:efflux transmembrane transporter activity"/>
    <property type="evidence" value="ECO:0007669"/>
    <property type="project" value="InterPro"/>
</dbReference>
<keyword evidence="9" id="KW-0732">Signal</keyword>
<dbReference type="InterPro" id="IPR051906">
    <property type="entry name" value="TolC-like"/>
</dbReference>
<feature type="signal peptide" evidence="9">
    <location>
        <begin position="1"/>
        <end position="20"/>
    </location>
</feature>
<feature type="chain" id="PRO_5002136251" evidence="9">
    <location>
        <begin position="21"/>
        <end position="445"/>
    </location>
</feature>
<evidence type="ECO:0000256" key="2">
    <source>
        <dbReference type="ARBA" id="ARBA00007613"/>
    </source>
</evidence>
<evidence type="ECO:0000256" key="9">
    <source>
        <dbReference type="SAM" id="SignalP"/>
    </source>
</evidence>
<dbReference type="GO" id="GO:0009279">
    <property type="term" value="C:cell outer membrane"/>
    <property type="evidence" value="ECO:0007669"/>
    <property type="project" value="UniProtKB-SubCell"/>
</dbReference>
<dbReference type="AlphaFoldDB" id="A0A0B8NIF7"/>
<comment type="similarity">
    <text evidence="2">Belongs to the outer membrane factor (OMF) (TC 1.B.17) family.</text>
</comment>
<keyword evidence="8" id="KW-0175">Coiled coil</keyword>
<evidence type="ECO:0000256" key="4">
    <source>
        <dbReference type="ARBA" id="ARBA00022452"/>
    </source>
</evidence>
<keyword evidence="7" id="KW-0998">Cell outer membrane</keyword>
<dbReference type="PANTHER" id="PTHR30026:SF20">
    <property type="entry name" value="OUTER MEMBRANE PROTEIN TOLC"/>
    <property type="match status" value="1"/>
</dbReference>
<dbReference type="InterPro" id="IPR058622">
    <property type="entry name" value="TolC"/>
</dbReference>
<comment type="caution">
    <text evidence="10">The sequence shown here is derived from an EMBL/GenBank/DDBJ whole genome shotgun (WGS) entry which is preliminary data.</text>
</comment>
<dbReference type="GO" id="GO:0015288">
    <property type="term" value="F:porin activity"/>
    <property type="evidence" value="ECO:0007669"/>
    <property type="project" value="TreeGrafter"/>
</dbReference>
<evidence type="ECO:0000256" key="5">
    <source>
        <dbReference type="ARBA" id="ARBA00022692"/>
    </source>
</evidence>
<sequence>MKNTLKFMPLALLISGNVYADSLSEVYNLAKQNDPQLLQAAAQRDSAFEAINSTRSDLLPQIDLTAGYNYQDTDRHEADGSNTDVSLGLYQSIYDRSSWVALSISEKNARQVDASYAATQQAVIYQVTEAYFNVLRASDDLEFVRAEKAAVAKQLHQTEQMFEVGTAPITDVQDAKAQYDSVLAQEIQAVNNLENQYEELRAITGQQVSDLSVLDIERFSTSMPYLSATELVQQASKENLQLLAGRIQKDIAKEQITLADAGHLPTISLTSGYSYQKNYDMPNDPVTGQKMDDDENLFNLGISIDLPVYSGGRVTSEGKQAEFQYIVASQELEETFRDVQKNVRAYNNNIRSSIGSIDAYKQSVVSAKSALTATEQGFAVGTRTIVDVLDSTQNLYQAEKNLSDARYQYILSQIQLKQVLGTLSEQDIFDIDSGLITTAGVQDAD</sequence>
<keyword evidence="11" id="KW-1185">Reference proteome</keyword>
<keyword evidence="6" id="KW-0472">Membrane</keyword>
<dbReference type="SUPFAM" id="SSF56954">
    <property type="entry name" value="Outer membrane efflux proteins (OEP)"/>
    <property type="match status" value="1"/>
</dbReference>
<protein>
    <submittedName>
        <fullName evidence="10">Type I secretion outer membrane protein, tolC</fullName>
    </submittedName>
</protein>
<dbReference type="EMBL" id="BBRZ01000001">
    <property type="protein sequence ID" value="GAM53946.1"/>
    <property type="molecule type" value="Genomic_DNA"/>
</dbReference>
<gene>
    <name evidence="10" type="ORF">JCM19231_3466</name>
</gene>
<reference evidence="10 11" key="2">
    <citation type="submission" date="2015-01" db="EMBL/GenBank/DDBJ databases">
        <authorList>
            <consortium name="NBRP consortium"/>
            <person name="Sawabe T."/>
            <person name="Meirelles P."/>
            <person name="Feng G."/>
            <person name="Sayaka M."/>
            <person name="Hattori M."/>
            <person name="Ohkuma M."/>
        </authorList>
    </citation>
    <scope>NUCLEOTIDE SEQUENCE [LARGE SCALE GENOMIC DNA]</scope>
    <source>
        <strain evidence="11">JCM 19231</strain>
    </source>
</reference>
<evidence type="ECO:0000313" key="10">
    <source>
        <dbReference type="EMBL" id="GAM53946.1"/>
    </source>
</evidence>
<evidence type="ECO:0000313" key="11">
    <source>
        <dbReference type="Proteomes" id="UP000031671"/>
    </source>
</evidence>
<dbReference type="InterPro" id="IPR003423">
    <property type="entry name" value="OMP_efflux"/>
</dbReference>
<evidence type="ECO:0000256" key="7">
    <source>
        <dbReference type="ARBA" id="ARBA00023237"/>
    </source>
</evidence>
<dbReference type="Proteomes" id="UP000031671">
    <property type="component" value="Unassembled WGS sequence"/>
</dbReference>